<keyword evidence="3" id="KW-1185">Reference proteome</keyword>
<dbReference type="Gene3D" id="3.90.950.10">
    <property type="match status" value="1"/>
</dbReference>
<dbReference type="Pfam" id="PF02545">
    <property type="entry name" value="Maf"/>
    <property type="match status" value="1"/>
</dbReference>
<dbReference type="GO" id="GO:0047429">
    <property type="term" value="F:nucleoside triphosphate diphosphatase activity"/>
    <property type="evidence" value="ECO:0007669"/>
    <property type="project" value="InterPro"/>
</dbReference>
<reference evidence="3" key="1">
    <citation type="submission" date="2015-09" db="EMBL/GenBank/DDBJ databases">
        <authorList>
            <consortium name="Pathogen Informatics"/>
        </authorList>
    </citation>
    <scope>NUCLEOTIDE SEQUENCE [LARGE SCALE GENOMIC DNA]</scope>
    <source>
        <strain evidence="3">Lake Konstanz</strain>
    </source>
</reference>
<dbReference type="PANTHER" id="PTHR43213:SF4">
    <property type="entry name" value="7-METHYL-GTP PYROPHOSPHATASE"/>
    <property type="match status" value="1"/>
</dbReference>
<sequence length="277" mass="30917">MDSSAARPPRRVLVIGSSSKWRIATLRRYFTETDDSNTIVDHSIPRFNEFVTLSPDIDEKSIRRDVPEDLCLAIAEAKMDKILSLLSSTSNDEDAGTAPSSSQQQLLLKPLQELFSHAVELSSPTSHHLGETHPHHDAAEGQLEELWILTGDQVAVYDNIVREKPQSRDENVAFLQSYRGSSVATVAGTVLVNVLRGKMNRQSKVNRTKTTFRSDLPDDVIHRVIDRGDSLQCCGSFVVDDVELREFIDSVEPSFNAVTGLDMIAVSDLMREMHNQQ</sequence>
<organism evidence="2 3">
    <name type="scientific">Bodo saltans</name>
    <name type="common">Flagellated protozoan</name>
    <dbReference type="NCBI Taxonomy" id="75058"/>
    <lineage>
        <taxon>Eukaryota</taxon>
        <taxon>Discoba</taxon>
        <taxon>Euglenozoa</taxon>
        <taxon>Kinetoplastea</taxon>
        <taxon>Metakinetoplastina</taxon>
        <taxon>Eubodonida</taxon>
        <taxon>Bodonidae</taxon>
        <taxon>Bodo</taxon>
    </lineage>
</organism>
<evidence type="ECO:0000256" key="1">
    <source>
        <dbReference type="ARBA" id="ARBA00022801"/>
    </source>
</evidence>
<proteinExistence type="predicted"/>
<dbReference type="OMA" id="TEKCIND"/>
<dbReference type="PANTHER" id="PTHR43213">
    <property type="entry name" value="BIFUNCTIONAL DTTP/UTP PYROPHOSPHATASE/METHYLTRANSFERASE PROTEIN-RELATED"/>
    <property type="match status" value="1"/>
</dbReference>
<dbReference type="EMBL" id="CYKH01001744">
    <property type="protein sequence ID" value="CUI15049.1"/>
    <property type="molecule type" value="Genomic_DNA"/>
</dbReference>
<name>A0A0S4KKD9_BODSA</name>
<evidence type="ECO:0000313" key="2">
    <source>
        <dbReference type="EMBL" id="CUI15049.1"/>
    </source>
</evidence>
<gene>
    <name evidence="2" type="ORF">BSAL_21615</name>
</gene>
<evidence type="ECO:0000313" key="3">
    <source>
        <dbReference type="Proteomes" id="UP000051952"/>
    </source>
</evidence>
<dbReference type="OrthoDB" id="10267058at2759"/>
<dbReference type="VEuPathDB" id="TriTrypDB:BSAL_21615"/>
<accession>A0A0S4KKD9</accession>
<dbReference type="Proteomes" id="UP000051952">
    <property type="component" value="Unassembled WGS sequence"/>
</dbReference>
<dbReference type="InterPro" id="IPR029001">
    <property type="entry name" value="ITPase-like_fam"/>
</dbReference>
<keyword evidence="1" id="KW-0378">Hydrolase</keyword>
<evidence type="ECO:0008006" key="4">
    <source>
        <dbReference type="Google" id="ProtNLM"/>
    </source>
</evidence>
<dbReference type="InterPro" id="IPR003697">
    <property type="entry name" value="Maf-like"/>
</dbReference>
<dbReference type="AlphaFoldDB" id="A0A0S4KKD9"/>
<protein>
    <recommendedName>
        <fullName evidence="4">Maf-like protein</fullName>
    </recommendedName>
</protein>
<dbReference type="SUPFAM" id="SSF52972">
    <property type="entry name" value="ITPase-like"/>
    <property type="match status" value="1"/>
</dbReference>